<reference evidence="11 12" key="1">
    <citation type="submission" date="2019-07" db="EMBL/GenBank/DDBJ databases">
        <title>Whole genome shotgun sequence of Alkalibacterium kapii NBRC 103247.</title>
        <authorList>
            <person name="Hosoyama A."/>
            <person name="Uohara A."/>
            <person name="Ohji S."/>
            <person name="Ichikawa N."/>
        </authorList>
    </citation>
    <scope>NUCLEOTIDE SEQUENCE [LARGE SCALE GENOMIC DNA]</scope>
    <source>
        <strain evidence="11 12">NBRC 103247</strain>
    </source>
</reference>
<comment type="subcellular location">
    <subcellularLocation>
        <location evidence="1 9">Cytoplasm</location>
    </subcellularLocation>
</comment>
<dbReference type="InterPro" id="IPR023865">
    <property type="entry name" value="Aliphatic_acid_kinase_CS"/>
</dbReference>
<dbReference type="NCBIfam" id="TIGR02707">
    <property type="entry name" value="butyr_kinase"/>
    <property type="match status" value="1"/>
</dbReference>
<evidence type="ECO:0000256" key="4">
    <source>
        <dbReference type="ARBA" id="ARBA00022679"/>
    </source>
</evidence>
<keyword evidence="4 9" id="KW-0808">Transferase</keyword>
<keyword evidence="5 9" id="KW-0547">Nucleotide-binding</keyword>
<dbReference type="NCBIfam" id="NF002834">
    <property type="entry name" value="PRK03011.1-5"/>
    <property type="match status" value="1"/>
</dbReference>
<keyword evidence="3 9" id="KW-0963">Cytoplasm</keyword>
<dbReference type="OrthoDB" id="9771859at2"/>
<evidence type="ECO:0000256" key="6">
    <source>
        <dbReference type="ARBA" id="ARBA00022777"/>
    </source>
</evidence>
<dbReference type="PANTHER" id="PTHR21060:SF15">
    <property type="entry name" value="ACETATE KINASE-RELATED"/>
    <property type="match status" value="1"/>
</dbReference>
<evidence type="ECO:0000256" key="8">
    <source>
        <dbReference type="ARBA" id="ARBA00048596"/>
    </source>
</evidence>
<comment type="similarity">
    <text evidence="2 9 10">Belongs to the acetokinase family.</text>
</comment>
<dbReference type="InterPro" id="IPR043129">
    <property type="entry name" value="ATPase_NBD"/>
</dbReference>
<accession>A0A511ASQ6</accession>
<dbReference type="HAMAP" id="MF_00542">
    <property type="entry name" value="Butyrate_kinase"/>
    <property type="match status" value="1"/>
</dbReference>
<gene>
    <name evidence="11" type="primary">buk1</name>
    <name evidence="9" type="synonym">buk</name>
    <name evidence="11" type="ORF">AKA01nite_07580</name>
</gene>
<dbReference type="PRINTS" id="PR00471">
    <property type="entry name" value="ACETATEKNASE"/>
</dbReference>
<dbReference type="InterPro" id="IPR000890">
    <property type="entry name" value="Aliphatic_acid_kin_short-chain"/>
</dbReference>
<evidence type="ECO:0000313" key="11">
    <source>
        <dbReference type="EMBL" id="GEK91136.1"/>
    </source>
</evidence>
<evidence type="ECO:0000256" key="10">
    <source>
        <dbReference type="RuleBase" id="RU003835"/>
    </source>
</evidence>
<comment type="catalytic activity">
    <reaction evidence="8 9">
        <text>butanoate + ATP = butanoyl phosphate + ADP</text>
        <dbReference type="Rhea" id="RHEA:13585"/>
        <dbReference type="ChEBI" id="CHEBI:17968"/>
        <dbReference type="ChEBI" id="CHEBI:30616"/>
        <dbReference type="ChEBI" id="CHEBI:58079"/>
        <dbReference type="ChEBI" id="CHEBI:456216"/>
        <dbReference type="EC" id="2.7.2.7"/>
    </reaction>
</comment>
<name>A0A511ASQ6_9LACT</name>
<dbReference type="GO" id="GO:0006083">
    <property type="term" value="P:acetate metabolic process"/>
    <property type="evidence" value="ECO:0007669"/>
    <property type="project" value="TreeGrafter"/>
</dbReference>
<dbReference type="RefSeq" id="WP_146923939.1">
    <property type="nucleotide sequence ID" value="NZ_BJUY01000006.1"/>
</dbReference>
<dbReference type="CDD" id="cd24011">
    <property type="entry name" value="ASKHA_NBD_BK"/>
    <property type="match status" value="1"/>
</dbReference>
<evidence type="ECO:0000256" key="1">
    <source>
        <dbReference type="ARBA" id="ARBA00004496"/>
    </source>
</evidence>
<dbReference type="GO" id="GO:0008776">
    <property type="term" value="F:acetate kinase activity"/>
    <property type="evidence" value="ECO:0007669"/>
    <property type="project" value="TreeGrafter"/>
</dbReference>
<dbReference type="PIRSF" id="PIRSF036458">
    <property type="entry name" value="Butyrate_kin"/>
    <property type="match status" value="1"/>
</dbReference>
<comment type="caution">
    <text evidence="11">The sequence shown here is derived from an EMBL/GenBank/DDBJ whole genome shotgun (WGS) entry which is preliminary data.</text>
</comment>
<dbReference type="Proteomes" id="UP000321662">
    <property type="component" value="Unassembled WGS sequence"/>
</dbReference>
<dbReference type="Pfam" id="PF00871">
    <property type="entry name" value="Acetate_kinase"/>
    <property type="match status" value="1"/>
</dbReference>
<dbReference type="EC" id="2.7.2.7" evidence="9"/>
<dbReference type="GO" id="GO:0005524">
    <property type="term" value="F:ATP binding"/>
    <property type="evidence" value="ECO:0007669"/>
    <property type="project" value="UniProtKB-KW"/>
</dbReference>
<keyword evidence="6 9" id="KW-0418">Kinase</keyword>
<evidence type="ECO:0000256" key="2">
    <source>
        <dbReference type="ARBA" id="ARBA00008748"/>
    </source>
</evidence>
<evidence type="ECO:0000256" key="3">
    <source>
        <dbReference type="ARBA" id="ARBA00022490"/>
    </source>
</evidence>
<organism evidence="11 12">
    <name type="scientific">Alkalibacterium kapii</name>
    <dbReference type="NCBI Taxonomy" id="426704"/>
    <lineage>
        <taxon>Bacteria</taxon>
        <taxon>Bacillati</taxon>
        <taxon>Bacillota</taxon>
        <taxon>Bacilli</taxon>
        <taxon>Lactobacillales</taxon>
        <taxon>Carnobacteriaceae</taxon>
        <taxon>Alkalibacterium</taxon>
    </lineage>
</organism>
<dbReference type="SUPFAM" id="SSF53067">
    <property type="entry name" value="Actin-like ATPase domain"/>
    <property type="match status" value="2"/>
</dbReference>
<evidence type="ECO:0000313" key="12">
    <source>
        <dbReference type="Proteomes" id="UP000321662"/>
    </source>
</evidence>
<evidence type="ECO:0000256" key="7">
    <source>
        <dbReference type="ARBA" id="ARBA00022840"/>
    </source>
</evidence>
<dbReference type="GO" id="GO:0005737">
    <property type="term" value="C:cytoplasm"/>
    <property type="evidence" value="ECO:0007669"/>
    <property type="project" value="UniProtKB-SubCell"/>
</dbReference>
<dbReference type="AlphaFoldDB" id="A0A511ASQ6"/>
<keyword evidence="12" id="KW-1185">Reference proteome</keyword>
<keyword evidence="7 9" id="KW-0067">ATP-binding</keyword>
<dbReference type="InterPro" id="IPR011245">
    <property type="entry name" value="Butyrate_kin"/>
</dbReference>
<sequence length="353" mass="39166">MGKIIVINPGATSTKFGYFVDAQEEWTKEIKYNGDEIKKYNVLFDQFEFRLNDILSVLEEKNIEKLDAVVSRGGLVGPVKSGAYIIDQALLDKLEFDPVLEHASNLGAKIAYNVLKKYGTEKAQAYIYDPVTVDEMIDIARITGLKEVQRKSIGHHLNMRAVAIKVAEDHDTTYERSNIVVAHLGGGSTASAHRKGKIVDFVSDDEIMFSAERSGGLPLKELLPLMKETSVKDMSRRLRSEAGLQSLLGTKDLMEIEERIEAGDHYAEQVISALSLQIAKTIATLSTTLKGDVDYICLTGGMAHSDRVFNQVKSYINYVAPVKRYPGEFELIALAKGGERVINNKETANNFQS</sequence>
<dbReference type="PANTHER" id="PTHR21060">
    <property type="entry name" value="ACETATE KINASE"/>
    <property type="match status" value="1"/>
</dbReference>
<evidence type="ECO:0000256" key="5">
    <source>
        <dbReference type="ARBA" id="ARBA00022741"/>
    </source>
</evidence>
<dbReference type="PROSITE" id="PS01076">
    <property type="entry name" value="ACETATE_KINASE_2"/>
    <property type="match status" value="1"/>
</dbReference>
<dbReference type="EMBL" id="BJUY01000006">
    <property type="protein sequence ID" value="GEK91136.1"/>
    <property type="molecule type" value="Genomic_DNA"/>
</dbReference>
<proteinExistence type="inferred from homology"/>
<dbReference type="Gene3D" id="3.30.420.40">
    <property type="match status" value="2"/>
</dbReference>
<protein>
    <recommendedName>
        <fullName evidence="9">Probable butyrate kinase</fullName>
        <shortName evidence="9">BK</shortName>
        <ecNumber evidence="9">2.7.2.7</ecNumber>
    </recommendedName>
    <alternativeName>
        <fullName evidence="9">Branched-chain carboxylic acid kinase</fullName>
    </alternativeName>
</protein>
<dbReference type="GO" id="GO:0047761">
    <property type="term" value="F:butyrate kinase activity"/>
    <property type="evidence" value="ECO:0007669"/>
    <property type="project" value="UniProtKB-UniRule"/>
</dbReference>
<evidence type="ECO:0000256" key="9">
    <source>
        <dbReference type="HAMAP-Rule" id="MF_00542"/>
    </source>
</evidence>